<keyword evidence="9 12" id="KW-1133">Transmembrane helix</keyword>
<evidence type="ECO:0000313" key="14">
    <source>
        <dbReference type="EMBL" id="HEW46211.1"/>
    </source>
</evidence>
<dbReference type="GO" id="GO:0022904">
    <property type="term" value="P:respiratory electron transport chain"/>
    <property type="evidence" value="ECO:0007669"/>
    <property type="project" value="InterPro"/>
</dbReference>
<dbReference type="EMBL" id="DSFP01000051">
    <property type="protein sequence ID" value="HEW46211.1"/>
    <property type="molecule type" value="Genomic_DNA"/>
</dbReference>
<dbReference type="GO" id="GO:0009055">
    <property type="term" value="F:electron transfer activity"/>
    <property type="evidence" value="ECO:0007669"/>
    <property type="project" value="InterPro"/>
</dbReference>
<evidence type="ECO:0000256" key="4">
    <source>
        <dbReference type="ARBA" id="ARBA00022475"/>
    </source>
</evidence>
<evidence type="ECO:0000256" key="3">
    <source>
        <dbReference type="ARBA" id="ARBA00022448"/>
    </source>
</evidence>
<sequence length="233" mass="27566">MEVKRIYVFSPGLRLWHWVNFLSILTLFITGLYIGNPFFLGPTGYEATYAYDKGITMDFIRKVHFIAGYVFLSGFIFRVIIALFSKRDRIFIPPLWRRDYWIGLKEVTLKYALIMKDKEGSEYIRNACARTVYPLVYLLFLFMIITGFAMYGMSKPDGFWASLFGWVIWFLGGEFMAHMWHHWVAWIIIVFAILHVYFVIREEMIKRNGELTSMFNGYKVFEKDPVDVEDIKG</sequence>
<dbReference type="PANTHER" id="PTHR30485">
    <property type="entry name" value="NI/FE-HYDROGENASE 1 B-TYPE CYTOCHROME SUBUNIT"/>
    <property type="match status" value="1"/>
</dbReference>
<evidence type="ECO:0000256" key="9">
    <source>
        <dbReference type="ARBA" id="ARBA00022989"/>
    </source>
</evidence>
<feature type="transmembrane region" description="Helical" evidence="12">
    <location>
        <begin position="132"/>
        <end position="151"/>
    </location>
</feature>
<accession>A0A7C2YWD9</accession>
<evidence type="ECO:0000256" key="12">
    <source>
        <dbReference type="SAM" id="Phobius"/>
    </source>
</evidence>
<comment type="subcellular location">
    <subcellularLocation>
        <location evidence="1">Cell membrane</location>
        <topology evidence="1">Multi-pass membrane protein</topology>
    </subcellularLocation>
</comment>
<dbReference type="PRINTS" id="PR00161">
    <property type="entry name" value="NIHGNASECYTB"/>
</dbReference>
<keyword evidence="5" id="KW-0349">Heme</keyword>
<comment type="caution">
    <text evidence="14">The sequence shown here is derived from an EMBL/GenBank/DDBJ whole genome shotgun (WGS) entry which is preliminary data.</text>
</comment>
<keyword evidence="7" id="KW-0479">Metal-binding</keyword>
<proteinExistence type="inferred from homology"/>
<evidence type="ECO:0000256" key="8">
    <source>
        <dbReference type="ARBA" id="ARBA00022982"/>
    </source>
</evidence>
<feature type="domain" description="Cytochrome b561 bacterial/Ni-hydrogenase" evidence="13">
    <location>
        <begin position="8"/>
        <end position="217"/>
    </location>
</feature>
<dbReference type="GO" id="GO:0005886">
    <property type="term" value="C:plasma membrane"/>
    <property type="evidence" value="ECO:0007669"/>
    <property type="project" value="UniProtKB-SubCell"/>
</dbReference>
<dbReference type="PROSITE" id="PS00882">
    <property type="entry name" value="NI_HGENASE_CYTB_1"/>
    <property type="match status" value="1"/>
</dbReference>
<dbReference type="InterPro" id="IPR016174">
    <property type="entry name" value="Di-haem_cyt_TM"/>
</dbReference>
<dbReference type="SUPFAM" id="SSF81342">
    <property type="entry name" value="Transmembrane di-heme cytochromes"/>
    <property type="match status" value="1"/>
</dbReference>
<evidence type="ECO:0000256" key="5">
    <source>
        <dbReference type="ARBA" id="ARBA00022617"/>
    </source>
</evidence>
<evidence type="ECO:0000256" key="2">
    <source>
        <dbReference type="ARBA" id="ARBA00008622"/>
    </source>
</evidence>
<dbReference type="Pfam" id="PF01292">
    <property type="entry name" value="Ni_hydr_CYTB"/>
    <property type="match status" value="1"/>
</dbReference>
<keyword evidence="4" id="KW-1003">Cell membrane</keyword>
<dbReference type="GO" id="GO:0005506">
    <property type="term" value="F:iron ion binding"/>
    <property type="evidence" value="ECO:0007669"/>
    <property type="project" value="InterPro"/>
</dbReference>
<evidence type="ECO:0000259" key="13">
    <source>
        <dbReference type="Pfam" id="PF01292"/>
    </source>
</evidence>
<keyword evidence="10" id="KW-0408">Iron</keyword>
<dbReference type="NCBIfam" id="TIGR02125">
    <property type="entry name" value="CytB-hydogenase"/>
    <property type="match status" value="1"/>
</dbReference>
<organism evidence="14">
    <name type="scientific">Hydrogenobacter sp</name>
    <dbReference type="NCBI Taxonomy" id="2152829"/>
    <lineage>
        <taxon>Bacteria</taxon>
        <taxon>Pseudomonadati</taxon>
        <taxon>Aquificota</taxon>
        <taxon>Aquificia</taxon>
        <taxon>Aquificales</taxon>
        <taxon>Aquificaceae</taxon>
        <taxon>Hydrogenobacter</taxon>
    </lineage>
</organism>
<feature type="transmembrane region" description="Helical" evidence="12">
    <location>
        <begin position="183"/>
        <end position="200"/>
    </location>
</feature>
<evidence type="ECO:0000256" key="11">
    <source>
        <dbReference type="ARBA" id="ARBA00023136"/>
    </source>
</evidence>
<evidence type="ECO:0000256" key="1">
    <source>
        <dbReference type="ARBA" id="ARBA00004651"/>
    </source>
</evidence>
<feature type="transmembrane region" description="Helical" evidence="12">
    <location>
        <begin position="63"/>
        <end position="84"/>
    </location>
</feature>
<reference evidence="14" key="1">
    <citation type="journal article" date="2020" name="mSystems">
        <title>Genome- and Community-Level Interaction Insights into Carbon Utilization and Element Cycling Functions of Hydrothermarchaeota in Hydrothermal Sediment.</title>
        <authorList>
            <person name="Zhou Z."/>
            <person name="Liu Y."/>
            <person name="Xu W."/>
            <person name="Pan J."/>
            <person name="Luo Z.H."/>
            <person name="Li M."/>
        </authorList>
    </citation>
    <scope>NUCLEOTIDE SEQUENCE [LARGE SCALE GENOMIC DNA]</scope>
    <source>
        <strain evidence="14">SpSt-132</strain>
    </source>
</reference>
<comment type="similarity">
    <text evidence="2">Belongs to the HupC/HyaC/HydC family.</text>
</comment>
<dbReference type="InterPro" id="IPR000516">
    <property type="entry name" value="Ni-dep_Hydgase_cyt-B"/>
</dbReference>
<evidence type="ECO:0000256" key="7">
    <source>
        <dbReference type="ARBA" id="ARBA00022723"/>
    </source>
</evidence>
<protein>
    <submittedName>
        <fullName evidence="14">Ni/Fe-hydrogenase, b-type cytochrome subunit</fullName>
    </submittedName>
</protein>
<dbReference type="InterPro" id="IPR051542">
    <property type="entry name" value="Hydrogenase_cytochrome"/>
</dbReference>
<dbReference type="InterPro" id="IPR011577">
    <property type="entry name" value="Cyt_b561_bac/Ni-Hgenase"/>
</dbReference>
<dbReference type="Gene3D" id="1.20.950.20">
    <property type="entry name" value="Transmembrane di-heme cytochromes, Chain C"/>
    <property type="match status" value="1"/>
</dbReference>
<feature type="transmembrane region" description="Helical" evidence="12">
    <location>
        <begin position="15"/>
        <end position="35"/>
    </location>
</feature>
<dbReference type="AlphaFoldDB" id="A0A7C2YWD9"/>
<dbReference type="GO" id="GO:0020037">
    <property type="term" value="F:heme binding"/>
    <property type="evidence" value="ECO:0007669"/>
    <property type="project" value="TreeGrafter"/>
</dbReference>
<dbReference type="PANTHER" id="PTHR30485:SF0">
    <property type="entry name" value="NI_FE-HYDROGENASE 1 B-TYPE CYTOCHROME SUBUNIT-RELATED"/>
    <property type="match status" value="1"/>
</dbReference>
<gene>
    <name evidence="14" type="primary">cybH</name>
    <name evidence="14" type="ORF">ENO47_06045</name>
</gene>
<name>A0A7C2YWD9_9AQUI</name>
<evidence type="ECO:0000256" key="6">
    <source>
        <dbReference type="ARBA" id="ARBA00022692"/>
    </source>
</evidence>
<keyword evidence="8" id="KW-0249">Electron transport</keyword>
<keyword evidence="3" id="KW-0813">Transport</keyword>
<evidence type="ECO:0000256" key="10">
    <source>
        <dbReference type="ARBA" id="ARBA00023004"/>
    </source>
</evidence>
<keyword evidence="11 12" id="KW-0472">Membrane</keyword>
<keyword evidence="6 12" id="KW-0812">Transmembrane</keyword>